<dbReference type="RefSeq" id="WP_138235347.1">
    <property type="nucleotide sequence ID" value="NZ_VANI01000009.1"/>
</dbReference>
<sequence>MKLTHSFAPLLLAPLACAISSVALAGDSGYAPMPPAPPVQTQEFIVRVGGSYMSPRNDKVSFVDETFQYFDAFRATVDPDDEWGWLINVEWKPVDHWGFELGYVNGETHSGGDADGYLSLVLDGERFGDVARFEADVSTASLKFYPLDPSCMVQPYVGGGISYTDFNGTNFRGATRANLESLGLRGEFDIGYSWGYTWQAGVDFNFGHDSSWLVNVAAVYARSVTDMRFRVFDDVPPPAGEDAFFDSYSGDYIYDPWMFNLSVGYKFSF</sequence>
<dbReference type="InterPro" id="IPR011250">
    <property type="entry name" value="OMP/PagP_B-barrel"/>
</dbReference>
<evidence type="ECO:0000313" key="2">
    <source>
        <dbReference type="EMBL" id="TLM77667.1"/>
    </source>
</evidence>
<evidence type="ECO:0000256" key="1">
    <source>
        <dbReference type="SAM" id="SignalP"/>
    </source>
</evidence>
<dbReference type="Proteomes" id="UP000306791">
    <property type="component" value="Unassembled WGS sequence"/>
</dbReference>
<evidence type="ECO:0000313" key="3">
    <source>
        <dbReference type="Proteomes" id="UP000306791"/>
    </source>
</evidence>
<gene>
    <name evidence="2" type="ORF">FDY93_08675</name>
</gene>
<name>A0ABY2UM72_9GAMM</name>
<protein>
    <recommendedName>
        <fullName evidence="4">Outer membrane beta-barrel protein</fullName>
    </recommendedName>
</protein>
<dbReference type="Gene3D" id="2.40.160.20">
    <property type="match status" value="1"/>
</dbReference>
<dbReference type="PANTHER" id="PTHR36920:SF1">
    <property type="entry name" value="OUTER MEMBRANE PROTEIN W"/>
    <property type="match status" value="1"/>
</dbReference>
<evidence type="ECO:0008006" key="4">
    <source>
        <dbReference type="Google" id="ProtNLM"/>
    </source>
</evidence>
<accession>A0ABY2UM72</accession>
<dbReference type="Pfam" id="PF03922">
    <property type="entry name" value="OmpW"/>
    <property type="match status" value="1"/>
</dbReference>
<keyword evidence="3" id="KW-1185">Reference proteome</keyword>
<reference evidence="2 3" key="1">
    <citation type="submission" date="2019-05" db="EMBL/GenBank/DDBJ databases">
        <title>Microbulbifer harenosus sp. nov., an alginate-degrading bacterium isolated from coastal sand.</title>
        <authorList>
            <person name="Huang H."/>
            <person name="Mo K."/>
            <person name="Bao S."/>
        </authorList>
    </citation>
    <scope>NUCLEOTIDE SEQUENCE [LARGE SCALE GENOMIC DNA]</scope>
    <source>
        <strain evidence="2 3">HB161719</strain>
    </source>
</reference>
<comment type="caution">
    <text evidence="2">The sequence shown here is derived from an EMBL/GenBank/DDBJ whole genome shotgun (WGS) entry which is preliminary data.</text>
</comment>
<dbReference type="PANTHER" id="PTHR36920">
    <property type="match status" value="1"/>
</dbReference>
<keyword evidence="1" id="KW-0732">Signal</keyword>
<proteinExistence type="predicted"/>
<dbReference type="SUPFAM" id="SSF56925">
    <property type="entry name" value="OMPA-like"/>
    <property type="match status" value="1"/>
</dbReference>
<dbReference type="EMBL" id="VANI01000009">
    <property type="protein sequence ID" value="TLM77667.1"/>
    <property type="molecule type" value="Genomic_DNA"/>
</dbReference>
<dbReference type="InterPro" id="IPR005618">
    <property type="entry name" value="OMPW"/>
</dbReference>
<feature type="chain" id="PRO_5045778259" description="Outer membrane beta-barrel protein" evidence="1">
    <location>
        <begin position="26"/>
        <end position="269"/>
    </location>
</feature>
<organism evidence="2 3">
    <name type="scientific">Microbulbifer harenosus</name>
    <dbReference type="NCBI Taxonomy" id="2576840"/>
    <lineage>
        <taxon>Bacteria</taxon>
        <taxon>Pseudomonadati</taxon>
        <taxon>Pseudomonadota</taxon>
        <taxon>Gammaproteobacteria</taxon>
        <taxon>Cellvibrionales</taxon>
        <taxon>Microbulbiferaceae</taxon>
        <taxon>Microbulbifer</taxon>
    </lineage>
</organism>
<feature type="signal peptide" evidence="1">
    <location>
        <begin position="1"/>
        <end position="25"/>
    </location>
</feature>